<organism evidence="1 2">
    <name type="scientific">Prunus yedoensis var. nudiflora</name>
    <dbReference type="NCBI Taxonomy" id="2094558"/>
    <lineage>
        <taxon>Eukaryota</taxon>
        <taxon>Viridiplantae</taxon>
        <taxon>Streptophyta</taxon>
        <taxon>Embryophyta</taxon>
        <taxon>Tracheophyta</taxon>
        <taxon>Spermatophyta</taxon>
        <taxon>Magnoliopsida</taxon>
        <taxon>eudicotyledons</taxon>
        <taxon>Gunneridae</taxon>
        <taxon>Pentapetalae</taxon>
        <taxon>rosids</taxon>
        <taxon>fabids</taxon>
        <taxon>Rosales</taxon>
        <taxon>Rosaceae</taxon>
        <taxon>Amygdaloideae</taxon>
        <taxon>Amygdaleae</taxon>
        <taxon>Prunus</taxon>
    </lineage>
</organism>
<dbReference type="AlphaFoldDB" id="A0A314Y5G3"/>
<dbReference type="PANTHER" id="PTHR31425:SF35">
    <property type="entry name" value="MULTIPLE C2 DOMAIN AND TRANSMEMBRANE REGION PROTEIN 16"/>
    <property type="match status" value="1"/>
</dbReference>
<sequence length="148" mass="16949">MEIPLRDLPNSPLAPQWYRLEGGGARFNGDLMLATWMGTQADDSFPDAWKTDTAKNPNARAKVYRSHVPGQSPTRIPIPQDRVYRHPKRRAVLEPKLDVRSRRAVQRTLNFYLREPATEGTGHLGRDCEFHSAPSNDAWMIAKWRRDG</sequence>
<dbReference type="OrthoDB" id="67700at2759"/>
<dbReference type="STRING" id="2094558.A0A314Y5G3"/>
<evidence type="ECO:0000313" key="1">
    <source>
        <dbReference type="EMBL" id="PQQ00807.1"/>
    </source>
</evidence>
<dbReference type="Proteomes" id="UP000250321">
    <property type="component" value="Unassembled WGS sequence"/>
</dbReference>
<keyword evidence="2" id="KW-1185">Reference proteome</keyword>
<proteinExistence type="predicted"/>
<protein>
    <submittedName>
        <fullName evidence="1">Protein QUIRKY isoform X2</fullName>
    </submittedName>
</protein>
<gene>
    <name evidence="1" type="ORF">Pyn_05878</name>
</gene>
<name>A0A314Y5G3_PRUYE</name>
<dbReference type="EMBL" id="PJQY01001647">
    <property type="protein sequence ID" value="PQQ00807.1"/>
    <property type="molecule type" value="Genomic_DNA"/>
</dbReference>
<reference evidence="1 2" key="1">
    <citation type="submission" date="2018-02" db="EMBL/GenBank/DDBJ databases">
        <title>Draft genome of wild Prunus yedoensis var. nudiflora.</title>
        <authorList>
            <person name="Baek S."/>
            <person name="Kim J.-H."/>
            <person name="Choi K."/>
            <person name="Kim G.-B."/>
            <person name="Cho A."/>
            <person name="Jang H."/>
            <person name="Shin C.-H."/>
            <person name="Yu H.-J."/>
            <person name="Mun J.-H."/>
        </authorList>
    </citation>
    <scope>NUCLEOTIDE SEQUENCE [LARGE SCALE GENOMIC DNA]</scope>
    <source>
        <strain evidence="2">cv. Jeju island</strain>
        <tissue evidence="1">Leaf</tissue>
    </source>
</reference>
<comment type="caution">
    <text evidence="1">The sequence shown here is derived from an EMBL/GenBank/DDBJ whole genome shotgun (WGS) entry which is preliminary data.</text>
</comment>
<dbReference type="InterPro" id="IPR047259">
    <property type="entry name" value="QUIRKY-like"/>
</dbReference>
<evidence type="ECO:0000313" key="2">
    <source>
        <dbReference type="Proteomes" id="UP000250321"/>
    </source>
</evidence>
<accession>A0A314Y5G3</accession>
<dbReference type="PANTHER" id="PTHR31425">
    <property type="entry name" value="PHOSPHORIBOSYLANTHRANILATE TRANSFERASE ISOFORM 1"/>
    <property type="match status" value="1"/>
</dbReference>